<evidence type="ECO:0000313" key="2">
    <source>
        <dbReference type="EMBL" id="NEB93057.1"/>
    </source>
</evidence>
<reference evidence="2 3" key="1">
    <citation type="submission" date="2020-01" db="EMBL/GenBank/DDBJ databases">
        <title>Insect and environment-associated Actinomycetes.</title>
        <authorList>
            <person name="Currrie C."/>
            <person name="Chevrette M."/>
            <person name="Carlson C."/>
            <person name="Stubbendieck R."/>
            <person name="Wendt-Pienkowski E."/>
        </authorList>
    </citation>
    <scope>NUCLEOTIDE SEQUENCE [LARGE SCALE GENOMIC DNA]</scope>
    <source>
        <strain evidence="2 3">SID7754</strain>
    </source>
</reference>
<evidence type="ECO:0008006" key="4">
    <source>
        <dbReference type="Google" id="ProtNLM"/>
    </source>
</evidence>
<protein>
    <recommendedName>
        <fullName evidence="4">Adenylate/guanylate cyclase domain-containing protein</fullName>
    </recommendedName>
</protein>
<organism evidence="2 3">
    <name type="scientific">Streptomyces bauhiniae</name>
    <dbReference type="NCBI Taxonomy" id="2340725"/>
    <lineage>
        <taxon>Bacteria</taxon>
        <taxon>Bacillati</taxon>
        <taxon>Actinomycetota</taxon>
        <taxon>Actinomycetes</taxon>
        <taxon>Kitasatosporales</taxon>
        <taxon>Streptomycetaceae</taxon>
        <taxon>Streptomyces</taxon>
    </lineage>
</organism>
<accession>A0A7K3QT27</accession>
<dbReference type="RefSeq" id="WP_164189117.1">
    <property type="nucleotide sequence ID" value="NZ_JAAGMR010000190.1"/>
</dbReference>
<evidence type="ECO:0000256" key="1">
    <source>
        <dbReference type="SAM" id="MobiDB-lite"/>
    </source>
</evidence>
<gene>
    <name evidence="2" type="ORF">G3I21_15375</name>
</gene>
<dbReference type="Proteomes" id="UP000470520">
    <property type="component" value="Unassembled WGS sequence"/>
</dbReference>
<comment type="caution">
    <text evidence="2">The sequence shown here is derived from an EMBL/GenBank/DDBJ whole genome shotgun (WGS) entry which is preliminary data.</text>
</comment>
<feature type="region of interest" description="Disordered" evidence="1">
    <location>
        <begin position="202"/>
        <end position="229"/>
    </location>
</feature>
<dbReference type="EMBL" id="JAAGMR010000190">
    <property type="protein sequence ID" value="NEB93057.1"/>
    <property type="molecule type" value="Genomic_DNA"/>
</dbReference>
<proteinExistence type="predicted"/>
<evidence type="ECO:0000313" key="3">
    <source>
        <dbReference type="Proteomes" id="UP000470520"/>
    </source>
</evidence>
<name>A0A7K3QT27_9ACTN</name>
<dbReference type="AlphaFoldDB" id="A0A7K3QT27"/>
<sequence length="251" mass="27332">MNRMKGFSRRPLFSVDAEGYGRSHPRRQHWMQDAIHHVLSQAAVEVGFEREGWQTQLAGDSAFSVLGADESEPVLVDDFVRHLDSGLRDVNDGREAGARLRLRAAFHYGVAVPARGGFSDRGAVETARILDCGPLREALRLSPAAVLATAVSREVFHTVIGGAYTTLRAEEFREFRVRSKEFDDAVWIRVLGGDVHALTLASGDEPPGAPAPAPARADAPAQPPVPGQHSEMVFEAPVHGPVIGIMNQYRP</sequence>